<dbReference type="PANTHER" id="PTHR45947">
    <property type="entry name" value="SULFOQUINOVOSYL TRANSFERASE SQD2"/>
    <property type="match status" value="1"/>
</dbReference>
<dbReference type="PANTHER" id="PTHR45947:SF3">
    <property type="entry name" value="SULFOQUINOVOSYL TRANSFERASE SQD2"/>
    <property type="match status" value="1"/>
</dbReference>
<gene>
    <name evidence="2" type="ORF">A2W41_03230</name>
</gene>
<accession>A0A1G2FY30</accession>
<evidence type="ECO:0000313" key="2">
    <source>
        <dbReference type="EMBL" id="OGZ42727.1"/>
    </source>
</evidence>
<organism evidence="2 3">
    <name type="scientific">Candidatus Ryanbacteria bacterium RIFCSPHIGHO2_01_45_13</name>
    <dbReference type="NCBI Taxonomy" id="1802112"/>
    <lineage>
        <taxon>Bacteria</taxon>
        <taxon>Candidatus Ryaniibacteriota</taxon>
    </lineage>
</organism>
<dbReference type="Proteomes" id="UP000176700">
    <property type="component" value="Unassembled WGS sequence"/>
</dbReference>
<dbReference type="SUPFAM" id="SSF53756">
    <property type="entry name" value="UDP-Glycosyltransferase/glycogen phosphorylase"/>
    <property type="match status" value="1"/>
</dbReference>
<comment type="caution">
    <text evidence="2">The sequence shown here is derived from an EMBL/GenBank/DDBJ whole genome shotgun (WGS) entry which is preliminary data.</text>
</comment>
<dbReference type="GO" id="GO:0016757">
    <property type="term" value="F:glycosyltransferase activity"/>
    <property type="evidence" value="ECO:0007669"/>
    <property type="project" value="InterPro"/>
</dbReference>
<dbReference type="Pfam" id="PF00534">
    <property type="entry name" value="Glycos_transf_1"/>
    <property type="match status" value="1"/>
</dbReference>
<feature type="domain" description="Glycosyl transferase family 1" evidence="1">
    <location>
        <begin position="172"/>
        <end position="340"/>
    </location>
</feature>
<reference evidence="2 3" key="1">
    <citation type="journal article" date="2016" name="Nat. Commun.">
        <title>Thousands of microbial genomes shed light on interconnected biogeochemical processes in an aquifer system.</title>
        <authorList>
            <person name="Anantharaman K."/>
            <person name="Brown C.T."/>
            <person name="Hug L.A."/>
            <person name="Sharon I."/>
            <person name="Castelle C.J."/>
            <person name="Probst A.J."/>
            <person name="Thomas B.C."/>
            <person name="Singh A."/>
            <person name="Wilkins M.J."/>
            <person name="Karaoz U."/>
            <person name="Brodie E.L."/>
            <person name="Williams K.H."/>
            <person name="Hubbard S.S."/>
            <person name="Banfield J.F."/>
        </authorList>
    </citation>
    <scope>NUCLEOTIDE SEQUENCE [LARGE SCALE GENOMIC DNA]</scope>
</reference>
<dbReference type="EMBL" id="MHNI01000014">
    <property type="protein sequence ID" value="OGZ42727.1"/>
    <property type="molecule type" value="Genomic_DNA"/>
</dbReference>
<proteinExistence type="predicted"/>
<dbReference type="AlphaFoldDB" id="A0A1G2FY30"/>
<sequence>MHQVLYLTRAKLSLSRAHTLNIVKTAEYVTALGDCTVTLFSAAKESKSKEAIFHDKAVRNDFPLDICVRRRSVFRALLSLHRKYDVIYLRDPFLWHVGCFARFILRKKVVFEVHGSHEWWWAKPFWRFSIAAAHGLLFITKNLQEYYNSAKPQIVVHTGGFDAADFEDRPDIRELRSELSLPQNATIILYAGSFLWHSKDMLVSLIEKLPQSAILVVLGVKKEEKQVLEKMARERNILHRLMVIGRLTPSAVPPYLLAADILINPLLIQYPGSVSSKLFEYLAAGKPIVSSGGAAVREILIDGQNALLVDSPTAEHFAHAIKRIIENNNVRILLSKNALKDSRAYTWQKRAEVVSEFLKGIL</sequence>
<name>A0A1G2FY30_9BACT</name>
<dbReference type="InterPro" id="IPR001296">
    <property type="entry name" value="Glyco_trans_1"/>
</dbReference>
<evidence type="ECO:0000259" key="1">
    <source>
        <dbReference type="Pfam" id="PF00534"/>
    </source>
</evidence>
<protein>
    <recommendedName>
        <fullName evidence="1">Glycosyl transferase family 1 domain-containing protein</fullName>
    </recommendedName>
</protein>
<dbReference type="InterPro" id="IPR050194">
    <property type="entry name" value="Glycosyltransferase_grp1"/>
</dbReference>
<evidence type="ECO:0000313" key="3">
    <source>
        <dbReference type="Proteomes" id="UP000176700"/>
    </source>
</evidence>
<dbReference type="Gene3D" id="3.40.50.2000">
    <property type="entry name" value="Glycogen Phosphorylase B"/>
    <property type="match status" value="2"/>
</dbReference>